<dbReference type="Proteomes" id="UP000438760">
    <property type="component" value="Unassembled WGS sequence"/>
</dbReference>
<dbReference type="GO" id="GO:0004048">
    <property type="term" value="F:anthranilate phosphoribosyltransferase activity"/>
    <property type="evidence" value="ECO:0007669"/>
    <property type="project" value="UniProtKB-UniRule"/>
</dbReference>
<dbReference type="InterPro" id="IPR000312">
    <property type="entry name" value="Glycosyl_Trfase_fam3"/>
</dbReference>
<dbReference type="GO" id="GO:0000287">
    <property type="term" value="F:magnesium ion binding"/>
    <property type="evidence" value="ECO:0007669"/>
    <property type="project" value="UniProtKB-UniRule"/>
</dbReference>
<proteinExistence type="inferred from homology"/>
<dbReference type="InterPro" id="IPR036320">
    <property type="entry name" value="Glycosyl_Trfase_fam3_N_dom_sf"/>
</dbReference>
<feature type="binding site" evidence="3">
    <location>
        <position position="224"/>
    </location>
    <ligand>
        <name>Mg(2+)</name>
        <dbReference type="ChEBI" id="CHEBI:18420"/>
        <label>2</label>
    </ligand>
</feature>
<keyword evidence="3" id="KW-0479">Metal-binding</keyword>
<feature type="binding site" evidence="3">
    <location>
        <position position="165"/>
    </location>
    <ligand>
        <name>anthranilate</name>
        <dbReference type="ChEBI" id="CHEBI:16567"/>
        <label>2</label>
    </ligand>
</feature>
<feature type="binding site" evidence="3">
    <location>
        <position position="87"/>
    </location>
    <ligand>
        <name>5-phospho-alpha-D-ribose 1-diphosphate</name>
        <dbReference type="ChEBI" id="CHEBI:58017"/>
    </ligand>
</feature>
<feature type="binding site" evidence="3">
    <location>
        <position position="110"/>
    </location>
    <ligand>
        <name>anthranilate</name>
        <dbReference type="ChEBI" id="CHEBI:16567"/>
        <label>1</label>
    </ligand>
</feature>
<sequence length="329" mass="36475">MKEILNQLTHHKTLSKAQAKEVLYNMVNRAYSDMQLAALLTTFLMRPITLEELKGFREAMVELAIKVNLSEFNPMDMCGTGGDGKDTFNISTLASFVVAGAGIPVAKHGNYGVSSISGSSSVMENLGIHFKSSEEDLKKQLKEANICFLHAPLFHPAMKEIAPIRKALGVKTFFNMLGPLTNPAQPKVQLIGLFNLELLRMYQYFLQQEQTQYSIVHSLDGYDECSLTSQCKIATNTGERIIDASHFDLSAIKQHDIKGGNTVEESALIFWTILKGKGTTQQSNVVLANAALAIQTYYPKLTITEAMERAKDSLFTGKAKQSFEILRQL</sequence>
<comment type="subunit">
    <text evidence="3">Homodimer.</text>
</comment>
<dbReference type="AlphaFoldDB" id="A0A6I3LJP7"/>
<evidence type="ECO:0000256" key="2">
    <source>
        <dbReference type="ARBA" id="ARBA00022679"/>
    </source>
</evidence>
<feature type="binding site" evidence="3">
    <location>
        <position position="119"/>
    </location>
    <ligand>
        <name>5-phospho-alpha-D-ribose 1-diphosphate</name>
        <dbReference type="ChEBI" id="CHEBI:58017"/>
    </ligand>
</feature>
<dbReference type="Pfam" id="PF02885">
    <property type="entry name" value="Glycos_trans_3N"/>
    <property type="match status" value="1"/>
</dbReference>
<feature type="binding site" evidence="3">
    <location>
        <position position="91"/>
    </location>
    <ligand>
        <name>Mg(2+)</name>
        <dbReference type="ChEBI" id="CHEBI:18420"/>
        <label>1</label>
    </ligand>
</feature>
<feature type="binding site" evidence="3">
    <location>
        <begin position="82"/>
        <end position="83"/>
    </location>
    <ligand>
        <name>5-phospho-alpha-D-ribose 1-diphosphate</name>
        <dbReference type="ChEBI" id="CHEBI:58017"/>
    </ligand>
</feature>
<comment type="cofactor">
    <cofactor evidence="3">
        <name>Mg(2+)</name>
        <dbReference type="ChEBI" id="CHEBI:18420"/>
    </cofactor>
    <text evidence="3">Binds 2 magnesium ions per monomer.</text>
</comment>
<dbReference type="InterPro" id="IPR005940">
    <property type="entry name" value="Anthranilate_Pribosyl_Tfrase"/>
</dbReference>
<keyword evidence="3" id="KW-0057">Aromatic amino acid biosynthesis</keyword>
<keyword evidence="3" id="KW-0028">Amino-acid biosynthesis</keyword>
<feature type="binding site" evidence="3">
    <location>
        <begin position="89"/>
        <end position="92"/>
    </location>
    <ligand>
        <name>5-phospho-alpha-D-ribose 1-diphosphate</name>
        <dbReference type="ChEBI" id="CHEBI:58017"/>
    </ligand>
</feature>
<dbReference type="PANTHER" id="PTHR43285:SF2">
    <property type="entry name" value="ANTHRANILATE PHOSPHORIBOSYLTRANSFERASE"/>
    <property type="match status" value="1"/>
</dbReference>
<evidence type="ECO:0000313" key="6">
    <source>
        <dbReference type="EMBL" id="MTG96701.1"/>
    </source>
</evidence>
<dbReference type="InterPro" id="IPR035902">
    <property type="entry name" value="Nuc_phospho_transferase"/>
</dbReference>
<dbReference type="SUPFAM" id="SSF52418">
    <property type="entry name" value="Nucleoside phosphorylase/phosphoribosyltransferase catalytic domain"/>
    <property type="match status" value="1"/>
</dbReference>
<dbReference type="SUPFAM" id="SSF47648">
    <property type="entry name" value="Nucleoside phosphorylase/phosphoribosyltransferase N-terminal domain"/>
    <property type="match status" value="1"/>
</dbReference>
<accession>A0A6I3LJP7</accession>
<comment type="function">
    <text evidence="3">Catalyzes the transfer of the phosphoribosyl group of 5-phosphorylribose-1-pyrophosphate (PRPP) to anthranilate to yield N-(5'-phosphoribosyl)-anthranilate (PRA).</text>
</comment>
<keyword evidence="3" id="KW-0460">Magnesium</keyword>
<reference evidence="6 7" key="1">
    <citation type="submission" date="2019-11" db="EMBL/GenBank/DDBJ databases">
        <title>Genome of Strain BIT-d1.</title>
        <authorList>
            <person name="Yang Y."/>
        </authorList>
    </citation>
    <scope>NUCLEOTIDE SEQUENCE [LARGE SCALE GENOMIC DNA]</scope>
    <source>
        <strain evidence="6 7">BIT-d1</strain>
    </source>
</reference>
<comment type="caution">
    <text evidence="6">The sequence shown here is derived from an EMBL/GenBank/DDBJ whole genome shotgun (WGS) entry which is preliminary data.</text>
</comment>
<comment type="similarity">
    <text evidence="3">Belongs to the anthranilate phosphoribosyltransferase family.</text>
</comment>
<feature type="binding site" evidence="3">
    <location>
        <position position="223"/>
    </location>
    <ligand>
        <name>Mg(2+)</name>
        <dbReference type="ChEBI" id="CHEBI:18420"/>
        <label>2</label>
    </ligand>
</feature>
<evidence type="ECO:0000259" key="5">
    <source>
        <dbReference type="Pfam" id="PF02885"/>
    </source>
</evidence>
<dbReference type="OrthoDB" id="9806430at2"/>
<feature type="domain" description="Glycosyl transferase family 3" evidence="4">
    <location>
        <begin position="75"/>
        <end position="319"/>
    </location>
</feature>
<dbReference type="NCBIfam" id="TIGR01245">
    <property type="entry name" value="trpD"/>
    <property type="match status" value="1"/>
</dbReference>
<evidence type="ECO:0000259" key="4">
    <source>
        <dbReference type="Pfam" id="PF00591"/>
    </source>
</evidence>
<feature type="binding site" evidence="3">
    <location>
        <begin position="107"/>
        <end position="115"/>
    </location>
    <ligand>
        <name>5-phospho-alpha-D-ribose 1-diphosphate</name>
        <dbReference type="ChEBI" id="CHEBI:58017"/>
    </ligand>
</feature>
<name>A0A6I3LJP7_9FLAO</name>
<gene>
    <name evidence="3 6" type="primary">trpD</name>
    <name evidence="6" type="ORF">GJV76_00840</name>
</gene>
<keyword evidence="1 3" id="KW-0328">Glycosyltransferase</keyword>
<comment type="catalytic activity">
    <reaction evidence="3">
        <text>N-(5-phospho-beta-D-ribosyl)anthranilate + diphosphate = 5-phospho-alpha-D-ribose 1-diphosphate + anthranilate</text>
        <dbReference type="Rhea" id="RHEA:11768"/>
        <dbReference type="ChEBI" id="CHEBI:16567"/>
        <dbReference type="ChEBI" id="CHEBI:18277"/>
        <dbReference type="ChEBI" id="CHEBI:33019"/>
        <dbReference type="ChEBI" id="CHEBI:58017"/>
        <dbReference type="EC" id="2.4.2.18"/>
    </reaction>
</comment>
<dbReference type="RefSeq" id="WP_155090749.1">
    <property type="nucleotide sequence ID" value="NZ_CP102754.1"/>
</dbReference>
<dbReference type="EMBL" id="WMJX01000001">
    <property type="protein sequence ID" value="MTG96701.1"/>
    <property type="molecule type" value="Genomic_DNA"/>
</dbReference>
<feature type="binding site" evidence="3">
    <location>
        <position position="79"/>
    </location>
    <ligand>
        <name>anthranilate</name>
        <dbReference type="ChEBI" id="CHEBI:16567"/>
        <label>1</label>
    </ligand>
</feature>
<dbReference type="Gene3D" id="3.40.1030.10">
    <property type="entry name" value="Nucleoside phosphorylase/phosphoribosyltransferase catalytic domain"/>
    <property type="match status" value="1"/>
</dbReference>
<dbReference type="UniPathway" id="UPA00035">
    <property type="reaction ID" value="UER00041"/>
</dbReference>
<dbReference type="HAMAP" id="MF_00211">
    <property type="entry name" value="TrpD"/>
    <property type="match status" value="1"/>
</dbReference>
<feature type="binding site" evidence="3">
    <location>
        <position position="79"/>
    </location>
    <ligand>
        <name>5-phospho-alpha-D-ribose 1-diphosphate</name>
        <dbReference type="ChEBI" id="CHEBI:58017"/>
    </ligand>
</feature>
<organism evidence="6 7">
    <name type="scientific">Myroides albus</name>
    <dbReference type="NCBI Taxonomy" id="2562892"/>
    <lineage>
        <taxon>Bacteria</taxon>
        <taxon>Pseudomonadati</taxon>
        <taxon>Bacteroidota</taxon>
        <taxon>Flavobacteriia</taxon>
        <taxon>Flavobacteriales</taxon>
        <taxon>Flavobacteriaceae</taxon>
        <taxon>Myroides</taxon>
    </lineage>
</organism>
<dbReference type="InterPro" id="IPR017459">
    <property type="entry name" value="Glycosyl_Trfase_fam3_N_dom"/>
</dbReference>
<keyword evidence="7" id="KW-1185">Reference proteome</keyword>
<feature type="binding site" evidence="3">
    <location>
        <position position="224"/>
    </location>
    <ligand>
        <name>Mg(2+)</name>
        <dbReference type="ChEBI" id="CHEBI:18420"/>
        <label>1</label>
    </ligand>
</feature>
<dbReference type="GO" id="GO:0000162">
    <property type="term" value="P:L-tryptophan biosynthetic process"/>
    <property type="evidence" value="ECO:0007669"/>
    <property type="project" value="UniProtKB-UniRule"/>
</dbReference>
<comment type="caution">
    <text evidence="3">Lacks conserved residue(s) required for the propagation of feature annotation.</text>
</comment>
<dbReference type="GO" id="GO:0005829">
    <property type="term" value="C:cytosol"/>
    <property type="evidence" value="ECO:0007669"/>
    <property type="project" value="TreeGrafter"/>
</dbReference>
<comment type="pathway">
    <text evidence="3">Amino-acid biosynthesis; L-tryptophan biosynthesis; L-tryptophan from chorismate: step 2/5.</text>
</comment>
<dbReference type="Gene3D" id="1.20.970.10">
    <property type="entry name" value="Transferase, Pyrimidine Nucleoside Phosphorylase, Chain C"/>
    <property type="match status" value="1"/>
</dbReference>
<dbReference type="PANTHER" id="PTHR43285">
    <property type="entry name" value="ANTHRANILATE PHOSPHORIBOSYLTRANSFERASE"/>
    <property type="match status" value="1"/>
</dbReference>
<dbReference type="Pfam" id="PF00591">
    <property type="entry name" value="Glycos_transf_3"/>
    <property type="match status" value="1"/>
</dbReference>
<keyword evidence="2 3" id="KW-0808">Transferase</keyword>
<evidence type="ECO:0000313" key="7">
    <source>
        <dbReference type="Proteomes" id="UP000438760"/>
    </source>
</evidence>
<protein>
    <recommendedName>
        <fullName evidence="3">Anthranilate phosphoribosyltransferase</fullName>
        <ecNumber evidence="3">2.4.2.18</ecNumber>
    </recommendedName>
</protein>
<dbReference type="EC" id="2.4.2.18" evidence="3"/>
<evidence type="ECO:0000256" key="3">
    <source>
        <dbReference type="HAMAP-Rule" id="MF_00211"/>
    </source>
</evidence>
<keyword evidence="3" id="KW-0822">Tryptophan biosynthesis</keyword>
<evidence type="ECO:0000256" key="1">
    <source>
        <dbReference type="ARBA" id="ARBA00022676"/>
    </source>
</evidence>
<feature type="domain" description="Glycosyl transferase family 3 N-terminal" evidence="5">
    <location>
        <begin position="2"/>
        <end position="64"/>
    </location>
</feature>